<dbReference type="SMART" id="SM00684">
    <property type="entry name" value="DM15"/>
    <property type="match status" value="2"/>
</dbReference>
<organism evidence="1 2">
    <name type="scientific">Rotaria magnacalcarata</name>
    <dbReference type="NCBI Taxonomy" id="392030"/>
    <lineage>
        <taxon>Eukaryota</taxon>
        <taxon>Metazoa</taxon>
        <taxon>Spiralia</taxon>
        <taxon>Gnathifera</taxon>
        <taxon>Rotifera</taxon>
        <taxon>Eurotatoria</taxon>
        <taxon>Bdelloidea</taxon>
        <taxon>Philodinida</taxon>
        <taxon>Philodinidae</taxon>
        <taxon>Rotaria</taxon>
    </lineage>
</organism>
<dbReference type="InterPro" id="IPR006607">
    <property type="entry name" value="DM15"/>
</dbReference>
<dbReference type="EMBL" id="CAJOBI010327480">
    <property type="protein sequence ID" value="CAF5193911.1"/>
    <property type="molecule type" value="Genomic_DNA"/>
</dbReference>
<evidence type="ECO:0000313" key="1">
    <source>
        <dbReference type="EMBL" id="CAF5193911.1"/>
    </source>
</evidence>
<evidence type="ECO:0000313" key="2">
    <source>
        <dbReference type="Proteomes" id="UP000676336"/>
    </source>
</evidence>
<accession>A0A8S3I3M8</accession>
<proteinExistence type="predicted"/>
<comment type="caution">
    <text evidence="1">The sequence shown here is derived from an EMBL/GenBank/DDBJ whole genome shotgun (WGS) entry which is preliminary data.</text>
</comment>
<feature type="non-terminal residue" evidence="1">
    <location>
        <position position="1"/>
    </location>
</feature>
<reference evidence="1" key="1">
    <citation type="submission" date="2021-02" db="EMBL/GenBank/DDBJ databases">
        <authorList>
            <person name="Nowell W R."/>
        </authorList>
    </citation>
    <scope>NUCLEOTIDE SEQUENCE</scope>
</reference>
<dbReference type="AlphaFoldDB" id="A0A8S3I3M8"/>
<sequence length="159" mass="18701">MEMNTLYRFWSFFLRENFNRRMYNEFKQYAVDDGRTGHRYGLECLFRFYTYGLEKHFRQEVFDDFQNETLRDHEAGQLYGLEKFWAFLKYSRRKPKIGSKLEEILKKYKRLEDFRVDGASFPQQFFPTKSGIITVPAPEAVAAAAAKEAAATGGANSDI</sequence>
<protein>
    <recommendedName>
        <fullName evidence="3">La-related protein 1</fullName>
    </recommendedName>
</protein>
<dbReference type="GO" id="GO:0000339">
    <property type="term" value="F:RNA cap binding"/>
    <property type="evidence" value="ECO:0007669"/>
    <property type="project" value="InterPro"/>
</dbReference>
<gene>
    <name evidence="1" type="ORF">SMN809_LOCUS73245</name>
</gene>
<dbReference type="Pfam" id="PF21071">
    <property type="entry name" value="LARP1_HEAT"/>
    <property type="match status" value="1"/>
</dbReference>
<dbReference type="Proteomes" id="UP000676336">
    <property type="component" value="Unassembled WGS sequence"/>
</dbReference>
<dbReference type="GO" id="GO:0048255">
    <property type="term" value="P:mRNA stabilization"/>
    <property type="evidence" value="ECO:0007669"/>
    <property type="project" value="InterPro"/>
</dbReference>
<name>A0A8S3I3M8_9BILA</name>
<evidence type="ECO:0008006" key="3">
    <source>
        <dbReference type="Google" id="ProtNLM"/>
    </source>
</evidence>